<evidence type="ECO:0000313" key="2">
    <source>
        <dbReference type="Proteomes" id="UP000799324"/>
    </source>
</evidence>
<sequence length="150" mass="16517">MLGVDEEVNIVWYHDQKRHVVVQCGVARGTQSQRVFEDTIMLEINQLKVATVLEGLVGFGEDVGYLGIIPPQCQQVSPDCCSSSWRSRNSVSQTIAKWMLDGNSASPRPYACSLRSGPRSLTTCVFSKLNIDDMIDRDCSIGSNVCSGTR</sequence>
<organism evidence="1 2">
    <name type="scientific">Lophiostoma macrostomum CBS 122681</name>
    <dbReference type="NCBI Taxonomy" id="1314788"/>
    <lineage>
        <taxon>Eukaryota</taxon>
        <taxon>Fungi</taxon>
        <taxon>Dikarya</taxon>
        <taxon>Ascomycota</taxon>
        <taxon>Pezizomycotina</taxon>
        <taxon>Dothideomycetes</taxon>
        <taxon>Pleosporomycetidae</taxon>
        <taxon>Pleosporales</taxon>
        <taxon>Lophiostomataceae</taxon>
        <taxon>Lophiostoma</taxon>
    </lineage>
</organism>
<dbReference type="Proteomes" id="UP000799324">
    <property type="component" value="Unassembled WGS sequence"/>
</dbReference>
<name>A0A6A6T407_9PLEO</name>
<dbReference type="EMBL" id="MU004359">
    <property type="protein sequence ID" value="KAF2654745.1"/>
    <property type="molecule type" value="Genomic_DNA"/>
</dbReference>
<protein>
    <submittedName>
        <fullName evidence="1">Uncharacterized protein</fullName>
    </submittedName>
</protein>
<evidence type="ECO:0000313" key="1">
    <source>
        <dbReference type="EMBL" id="KAF2654745.1"/>
    </source>
</evidence>
<dbReference type="AlphaFoldDB" id="A0A6A6T407"/>
<keyword evidence="2" id="KW-1185">Reference proteome</keyword>
<proteinExistence type="predicted"/>
<reference evidence="1" key="1">
    <citation type="journal article" date="2020" name="Stud. Mycol.">
        <title>101 Dothideomycetes genomes: a test case for predicting lifestyles and emergence of pathogens.</title>
        <authorList>
            <person name="Haridas S."/>
            <person name="Albert R."/>
            <person name="Binder M."/>
            <person name="Bloem J."/>
            <person name="Labutti K."/>
            <person name="Salamov A."/>
            <person name="Andreopoulos B."/>
            <person name="Baker S."/>
            <person name="Barry K."/>
            <person name="Bills G."/>
            <person name="Bluhm B."/>
            <person name="Cannon C."/>
            <person name="Castanera R."/>
            <person name="Culley D."/>
            <person name="Daum C."/>
            <person name="Ezra D."/>
            <person name="Gonzalez J."/>
            <person name="Henrissat B."/>
            <person name="Kuo A."/>
            <person name="Liang C."/>
            <person name="Lipzen A."/>
            <person name="Lutzoni F."/>
            <person name="Magnuson J."/>
            <person name="Mondo S."/>
            <person name="Nolan M."/>
            <person name="Ohm R."/>
            <person name="Pangilinan J."/>
            <person name="Park H.-J."/>
            <person name="Ramirez L."/>
            <person name="Alfaro M."/>
            <person name="Sun H."/>
            <person name="Tritt A."/>
            <person name="Yoshinaga Y."/>
            <person name="Zwiers L.-H."/>
            <person name="Turgeon B."/>
            <person name="Goodwin S."/>
            <person name="Spatafora J."/>
            <person name="Crous P."/>
            <person name="Grigoriev I."/>
        </authorList>
    </citation>
    <scope>NUCLEOTIDE SEQUENCE</scope>
    <source>
        <strain evidence="1">CBS 122681</strain>
    </source>
</reference>
<gene>
    <name evidence="1" type="ORF">K491DRAFT_716866</name>
</gene>
<accession>A0A6A6T407</accession>